<dbReference type="Proteomes" id="UP000178912">
    <property type="component" value="Unassembled WGS sequence"/>
</dbReference>
<sequence length="51" mass="5671">MPTLPTYLPTLPLSFPALLTSTHHPHIPHPTHARATFIHGSSNYLLPTQFV</sequence>
<protein>
    <submittedName>
        <fullName evidence="1">Uncharacterized protein</fullName>
    </submittedName>
</protein>
<reference evidence="2" key="1">
    <citation type="submission" date="2016-03" db="EMBL/GenBank/DDBJ databases">
        <authorList>
            <person name="Guldener U."/>
        </authorList>
    </citation>
    <scope>NUCLEOTIDE SEQUENCE [LARGE SCALE GENOMIC DNA]</scope>
    <source>
        <strain evidence="2">04CH-RAC-A.6.1</strain>
    </source>
</reference>
<gene>
    <name evidence="1" type="ORF">RAG0_02350</name>
</gene>
<proteinExistence type="predicted"/>
<evidence type="ECO:0000313" key="2">
    <source>
        <dbReference type="Proteomes" id="UP000178912"/>
    </source>
</evidence>
<name>A0A1E1K1R4_9HELO</name>
<organism evidence="1 2">
    <name type="scientific">Rhynchosporium agropyri</name>
    <dbReference type="NCBI Taxonomy" id="914238"/>
    <lineage>
        <taxon>Eukaryota</taxon>
        <taxon>Fungi</taxon>
        <taxon>Dikarya</taxon>
        <taxon>Ascomycota</taxon>
        <taxon>Pezizomycotina</taxon>
        <taxon>Leotiomycetes</taxon>
        <taxon>Helotiales</taxon>
        <taxon>Ploettnerulaceae</taxon>
        <taxon>Rhynchosporium</taxon>
    </lineage>
</organism>
<dbReference type="EMBL" id="FJUX01000010">
    <property type="protein sequence ID" value="CZS91810.1"/>
    <property type="molecule type" value="Genomic_DNA"/>
</dbReference>
<evidence type="ECO:0000313" key="1">
    <source>
        <dbReference type="EMBL" id="CZS91810.1"/>
    </source>
</evidence>
<accession>A0A1E1K1R4</accession>
<dbReference type="AlphaFoldDB" id="A0A1E1K1R4"/>
<keyword evidence="2" id="KW-1185">Reference proteome</keyword>